<protein>
    <submittedName>
        <fullName evidence="10">Porin</fullName>
    </submittedName>
</protein>
<gene>
    <name evidence="10" type="ORF">Q5H94_15795</name>
</gene>
<evidence type="ECO:0000256" key="9">
    <source>
        <dbReference type="SAM" id="SignalP"/>
    </source>
</evidence>
<evidence type="ECO:0000256" key="7">
    <source>
        <dbReference type="ARBA" id="ARBA00023237"/>
    </source>
</evidence>
<dbReference type="SUPFAM" id="SSF56935">
    <property type="entry name" value="Porins"/>
    <property type="match status" value="1"/>
</dbReference>
<comment type="subcellular location">
    <subcellularLocation>
        <location evidence="1">Cell outer membrane</location>
        <topology evidence="1">Multi-pass membrane protein</topology>
    </subcellularLocation>
</comment>
<evidence type="ECO:0000256" key="5">
    <source>
        <dbReference type="ARBA" id="ARBA00022729"/>
    </source>
</evidence>
<evidence type="ECO:0000313" key="11">
    <source>
        <dbReference type="Proteomes" id="UP001176468"/>
    </source>
</evidence>
<keyword evidence="11" id="KW-1185">Reference proteome</keyword>
<keyword evidence="6" id="KW-0472">Membrane</keyword>
<organism evidence="10 11">
    <name type="scientific">Sphingomonas immobilis</name>
    <dbReference type="NCBI Taxonomy" id="3063997"/>
    <lineage>
        <taxon>Bacteria</taxon>
        <taxon>Pseudomonadati</taxon>
        <taxon>Pseudomonadota</taxon>
        <taxon>Alphaproteobacteria</taxon>
        <taxon>Sphingomonadales</taxon>
        <taxon>Sphingomonadaceae</taxon>
        <taxon>Sphingomonas</taxon>
    </lineage>
</organism>
<dbReference type="EMBL" id="JAUQSZ010000011">
    <property type="protein sequence ID" value="MDO7843795.1"/>
    <property type="molecule type" value="Genomic_DNA"/>
</dbReference>
<reference evidence="10" key="1">
    <citation type="submission" date="2023-07" db="EMBL/GenBank/DDBJ databases">
        <authorList>
            <person name="Kim M.K."/>
        </authorList>
    </citation>
    <scope>NUCLEOTIDE SEQUENCE</scope>
    <source>
        <strain evidence="10">CA1-15</strain>
    </source>
</reference>
<accession>A0ABT9A1T4</accession>
<dbReference type="InterPro" id="IPR005017">
    <property type="entry name" value="OMPP1/FadL/TodX"/>
</dbReference>
<keyword evidence="7" id="KW-0998">Cell outer membrane</keyword>
<keyword evidence="4" id="KW-0812">Transmembrane</keyword>
<comment type="caution">
    <text evidence="10">The sequence shown here is derived from an EMBL/GenBank/DDBJ whole genome shotgun (WGS) entry which is preliminary data.</text>
</comment>
<evidence type="ECO:0000313" key="10">
    <source>
        <dbReference type="EMBL" id="MDO7843795.1"/>
    </source>
</evidence>
<dbReference type="RefSeq" id="WP_304562254.1">
    <property type="nucleotide sequence ID" value="NZ_JAUQSZ010000011.1"/>
</dbReference>
<feature type="region of interest" description="Disordered" evidence="8">
    <location>
        <begin position="341"/>
        <end position="360"/>
    </location>
</feature>
<proteinExistence type="inferred from homology"/>
<dbReference type="PANTHER" id="PTHR35093">
    <property type="entry name" value="OUTER MEMBRANE PROTEIN NMB0088-RELATED"/>
    <property type="match status" value="1"/>
</dbReference>
<evidence type="ECO:0000256" key="2">
    <source>
        <dbReference type="ARBA" id="ARBA00008163"/>
    </source>
</evidence>
<evidence type="ECO:0000256" key="4">
    <source>
        <dbReference type="ARBA" id="ARBA00022692"/>
    </source>
</evidence>
<sequence length="430" mass="44963">MKKIIAAGALPLMALGLAGTAHASGFYLQEQSVRGNGRAFSGETADQGAASMWWNPAAIGGIRGCDGALGVSAILPRGNVNNLGTVIVRPGQAPAAVGGDAVSRNPITNGVLPSGGFACAITPRLSVGMNIGAPYAFETKYPTTSWARYTALQTKLRLYDLQPTIAFAVTPEISIGAGLNVHYAEATLSNALPQISPLLPGDGFQELKGNGWDVGYSVGAQYHKGPLQLGVGYKSAVKHTLTGTVTTSGLLGPLAAQNSTISTTANFSTPWQVNFGARYRVSPQVTLNAQAVRMGWSEFDAIRLGAPLNAAIPENYRDTWSFAGGVDYDISPKLTLRAGVQHDQTPTSNGNRDARVPDNNRWNFSGGASYNLSERFTIDAAATYIAIDDAVINRTTAAYAGTAAQTPILVNGSLTDAHAVVLSIGGRVHF</sequence>
<evidence type="ECO:0000256" key="6">
    <source>
        <dbReference type="ARBA" id="ARBA00023136"/>
    </source>
</evidence>
<dbReference type="PANTHER" id="PTHR35093:SF8">
    <property type="entry name" value="OUTER MEMBRANE PROTEIN NMB0088-RELATED"/>
    <property type="match status" value="1"/>
</dbReference>
<comment type="similarity">
    <text evidence="2">Belongs to the OmpP1/FadL family.</text>
</comment>
<dbReference type="Proteomes" id="UP001176468">
    <property type="component" value="Unassembled WGS sequence"/>
</dbReference>
<evidence type="ECO:0000256" key="3">
    <source>
        <dbReference type="ARBA" id="ARBA00022452"/>
    </source>
</evidence>
<feature type="signal peptide" evidence="9">
    <location>
        <begin position="1"/>
        <end position="23"/>
    </location>
</feature>
<dbReference type="Gene3D" id="2.40.160.60">
    <property type="entry name" value="Outer membrane protein transport protein (OMPP1/FadL/TodX)"/>
    <property type="match status" value="1"/>
</dbReference>
<keyword evidence="5 9" id="KW-0732">Signal</keyword>
<feature type="chain" id="PRO_5046509588" evidence="9">
    <location>
        <begin position="24"/>
        <end position="430"/>
    </location>
</feature>
<dbReference type="Pfam" id="PF03349">
    <property type="entry name" value="Toluene_X"/>
    <property type="match status" value="1"/>
</dbReference>
<name>A0ABT9A1T4_9SPHN</name>
<evidence type="ECO:0000256" key="8">
    <source>
        <dbReference type="SAM" id="MobiDB-lite"/>
    </source>
</evidence>
<feature type="compositionally biased region" description="Polar residues" evidence="8">
    <location>
        <begin position="342"/>
        <end position="351"/>
    </location>
</feature>
<keyword evidence="3" id="KW-1134">Transmembrane beta strand</keyword>
<evidence type="ECO:0000256" key="1">
    <source>
        <dbReference type="ARBA" id="ARBA00004571"/>
    </source>
</evidence>